<keyword evidence="1" id="KW-0175">Coiled coil</keyword>
<reference evidence="3" key="3">
    <citation type="submission" date="2025-09" db="UniProtKB">
        <authorList>
            <consortium name="Ensembl"/>
        </authorList>
    </citation>
    <scope>IDENTIFICATION</scope>
</reference>
<dbReference type="InterPro" id="IPR001060">
    <property type="entry name" value="FCH_dom"/>
</dbReference>
<feature type="domain" description="F-BAR" evidence="2">
    <location>
        <begin position="1"/>
        <end position="79"/>
    </location>
</feature>
<proteinExistence type="predicted"/>
<dbReference type="InterPro" id="IPR031160">
    <property type="entry name" value="F_BAR_dom"/>
</dbReference>
<organism evidence="3 4">
    <name type="scientific">Ciona savignyi</name>
    <name type="common">Pacific transparent sea squirt</name>
    <dbReference type="NCBI Taxonomy" id="51511"/>
    <lineage>
        <taxon>Eukaryota</taxon>
        <taxon>Metazoa</taxon>
        <taxon>Chordata</taxon>
        <taxon>Tunicata</taxon>
        <taxon>Ascidiacea</taxon>
        <taxon>Phlebobranchia</taxon>
        <taxon>Cionidae</taxon>
        <taxon>Ciona</taxon>
    </lineage>
</organism>
<dbReference type="Ensembl" id="ENSCSAVT00000007893.1">
    <property type="protein sequence ID" value="ENSCSAVP00000007790.1"/>
    <property type="gene ID" value="ENSCSAVG00000004653.1"/>
</dbReference>
<dbReference type="Pfam" id="PF00611">
    <property type="entry name" value="FCH"/>
    <property type="match status" value="1"/>
</dbReference>
<name>H2YR30_CIOSA</name>
<accession>H2YR30</accession>
<evidence type="ECO:0000256" key="1">
    <source>
        <dbReference type="PROSITE-ProRule" id="PRU01077"/>
    </source>
</evidence>
<keyword evidence="4" id="KW-1185">Reference proteome</keyword>
<evidence type="ECO:0000313" key="3">
    <source>
        <dbReference type="Ensembl" id="ENSCSAVP00000007790.1"/>
    </source>
</evidence>
<dbReference type="SUPFAM" id="SSF103657">
    <property type="entry name" value="BAR/IMD domain-like"/>
    <property type="match status" value="1"/>
</dbReference>
<protein>
    <recommendedName>
        <fullName evidence="2">F-BAR domain-containing protein</fullName>
    </recommendedName>
</protein>
<dbReference type="PROSITE" id="PS51741">
    <property type="entry name" value="F_BAR"/>
    <property type="match status" value="1"/>
</dbReference>
<dbReference type="InterPro" id="IPR027267">
    <property type="entry name" value="AH/BAR_dom_sf"/>
</dbReference>
<evidence type="ECO:0000259" key="2">
    <source>
        <dbReference type="PROSITE" id="PS51741"/>
    </source>
</evidence>
<dbReference type="AlphaFoldDB" id="H2YR30"/>
<reference evidence="4" key="1">
    <citation type="submission" date="2003-08" db="EMBL/GenBank/DDBJ databases">
        <authorList>
            <person name="Birren B."/>
            <person name="Nusbaum C."/>
            <person name="Abebe A."/>
            <person name="Abouelleil A."/>
            <person name="Adekoya E."/>
            <person name="Ait-zahra M."/>
            <person name="Allen N."/>
            <person name="Allen T."/>
            <person name="An P."/>
            <person name="Anderson M."/>
            <person name="Anderson S."/>
            <person name="Arachchi H."/>
            <person name="Armbruster J."/>
            <person name="Bachantsang P."/>
            <person name="Baldwin J."/>
            <person name="Barry A."/>
            <person name="Bayul T."/>
            <person name="Blitshsteyn B."/>
            <person name="Bloom T."/>
            <person name="Blye J."/>
            <person name="Boguslavskiy L."/>
            <person name="Borowsky M."/>
            <person name="Boukhgalter B."/>
            <person name="Brunache A."/>
            <person name="Butler J."/>
            <person name="Calixte N."/>
            <person name="Calvo S."/>
            <person name="Camarata J."/>
            <person name="Campo K."/>
            <person name="Chang J."/>
            <person name="Cheshatsang Y."/>
            <person name="Citroen M."/>
            <person name="Collymore A."/>
            <person name="Considine T."/>
            <person name="Cook A."/>
            <person name="Cooke P."/>
            <person name="Corum B."/>
            <person name="Cuomo C."/>
            <person name="David R."/>
            <person name="Dawoe T."/>
            <person name="Degray S."/>
            <person name="Dodge S."/>
            <person name="Dooley K."/>
            <person name="Dorje P."/>
            <person name="Dorjee K."/>
            <person name="Dorris L."/>
            <person name="Duffey N."/>
            <person name="Dupes A."/>
            <person name="Elkins T."/>
            <person name="Engels R."/>
            <person name="Erickson J."/>
            <person name="Farina A."/>
            <person name="Faro S."/>
            <person name="Ferreira P."/>
            <person name="Fischer H."/>
            <person name="Fitzgerald M."/>
            <person name="Foley K."/>
            <person name="Gage D."/>
            <person name="Galagan J."/>
            <person name="Gearin G."/>
            <person name="Gnerre S."/>
            <person name="Gnirke A."/>
            <person name="Goyette A."/>
            <person name="Graham J."/>
            <person name="Grandbois E."/>
            <person name="Gyaltsen K."/>
            <person name="Hafez N."/>
            <person name="Hagopian D."/>
            <person name="Hagos B."/>
            <person name="Hall J."/>
            <person name="Hatcher B."/>
            <person name="Heller A."/>
            <person name="Higgins H."/>
            <person name="Honan T."/>
            <person name="Horn A."/>
            <person name="Houde N."/>
            <person name="Hughes L."/>
            <person name="Hulme W."/>
            <person name="Husby E."/>
            <person name="Iliev I."/>
            <person name="Jaffe D."/>
            <person name="Jones C."/>
            <person name="Kamal M."/>
            <person name="Kamat A."/>
            <person name="Kamvysselis M."/>
            <person name="Karlsson E."/>
            <person name="Kells C."/>
            <person name="Kieu A."/>
            <person name="Kisner P."/>
            <person name="Kodira C."/>
            <person name="Kulbokas E."/>
            <person name="Labutti K."/>
            <person name="Lama D."/>
            <person name="Landers T."/>
            <person name="Leger J."/>
            <person name="Levine S."/>
            <person name="Lewis D."/>
            <person name="Lewis T."/>
            <person name="Lindblad-toh K."/>
            <person name="Liu X."/>
            <person name="Lokyitsang T."/>
            <person name="Lokyitsang Y."/>
            <person name="Lucien O."/>
            <person name="Lui A."/>
            <person name="Ma L.J."/>
            <person name="Mabbitt R."/>
            <person name="Macdonald J."/>
            <person name="Maclean C."/>
            <person name="Major J."/>
            <person name="Manning J."/>
            <person name="Marabella R."/>
            <person name="Maru K."/>
            <person name="Matthews C."/>
            <person name="Mauceli E."/>
            <person name="Mccarthy M."/>
            <person name="Mcdonough S."/>
            <person name="Mcghee T."/>
            <person name="Meldrim J."/>
            <person name="Meneus L."/>
            <person name="Mesirov J."/>
            <person name="Mihalev A."/>
            <person name="Mihova T."/>
            <person name="Mikkelsen T."/>
            <person name="Mlenga V."/>
            <person name="Moru K."/>
            <person name="Mozes J."/>
            <person name="Mulrain L."/>
            <person name="Munson G."/>
            <person name="Naylor J."/>
            <person name="Newes C."/>
            <person name="Nguyen C."/>
            <person name="Nguyen N."/>
            <person name="Nguyen T."/>
            <person name="Nicol R."/>
            <person name="Nielsen C."/>
            <person name="Nizzari M."/>
            <person name="Norbu C."/>
            <person name="Norbu N."/>
            <person name="O'donnell P."/>
            <person name="Okoawo O."/>
            <person name="O'leary S."/>
            <person name="Omotosho B."/>
            <person name="O'neill K."/>
            <person name="Osman S."/>
            <person name="Parker S."/>
            <person name="Perrin D."/>
            <person name="Phunkhang P."/>
            <person name="Piqani B."/>
            <person name="Purcell S."/>
            <person name="Rachupka T."/>
            <person name="Ramasamy U."/>
            <person name="Rameau R."/>
            <person name="Ray V."/>
            <person name="Raymond C."/>
            <person name="Retta R."/>
            <person name="Richardson S."/>
            <person name="Rise C."/>
            <person name="Rodriguez J."/>
            <person name="Rogers J."/>
            <person name="Rogov P."/>
            <person name="Rutman M."/>
            <person name="Schupbach R."/>
            <person name="Seaman C."/>
            <person name="Settipalli S."/>
            <person name="Sharpe T."/>
            <person name="Sheridan J."/>
            <person name="Sherpa N."/>
            <person name="Shi J."/>
            <person name="Smirnov S."/>
            <person name="Smith C."/>
            <person name="Sougnez C."/>
            <person name="Spencer B."/>
            <person name="Stalker J."/>
            <person name="Stange-thomann N."/>
            <person name="Stavropoulos S."/>
            <person name="Stetson K."/>
            <person name="Stone C."/>
            <person name="Stone S."/>
            <person name="Stubbs M."/>
            <person name="Talamas J."/>
            <person name="Tchuinga P."/>
            <person name="Tenzing P."/>
            <person name="Tesfaye S."/>
            <person name="Theodore J."/>
            <person name="Thoulutsang Y."/>
            <person name="Topham K."/>
            <person name="Towey S."/>
            <person name="Tsamla T."/>
            <person name="Tsomo N."/>
            <person name="Vallee D."/>
            <person name="Vassiliev H."/>
            <person name="Venkataraman V."/>
            <person name="Vinson J."/>
            <person name="Vo A."/>
            <person name="Wade C."/>
            <person name="Wang S."/>
            <person name="Wangchuk T."/>
            <person name="Wangdi T."/>
            <person name="Whittaker C."/>
            <person name="Wilkinson J."/>
            <person name="Wu Y."/>
            <person name="Wyman D."/>
            <person name="Yadav S."/>
            <person name="Yang S."/>
            <person name="Yang X."/>
            <person name="Yeager S."/>
            <person name="Yee E."/>
            <person name="Young G."/>
            <person name="Zainoun J."/>
            <person name="Zembeck L."/>
            <person name="Zimmer A."/>
            <person name="Zody M."/>
            <person name="Lander E."/>
        </authorList>
    </citation>
    <scope>NUCLEOTIDE SEQUENCE [LARGE SCALE GENOMIC DNA]</scope>
</reference>
<reference evidence="3" key="2">
    <citation type="submission" date="2025-08" db="UniProtKB">
        <authorList>
            <consortium name="Ensembl"/>
        </authorList>
    </citation>
    <scope>IDENTIFICATION</scope>
</reference>
<dbReference type="eggNOG" id="KOG2856">
    <property type="taxonomic scope" value="Eukaryota"/>
</dbReference>
<dbReference type="InParanoid" id="H2YR30"/>
<evidence type="ECO:0000313" key="4">
    <source>
        <dbReference type="Proteomes" id="UP000007875"/>
    </source>
</evidence>
<dbReference type="Proteomes" id="UP000007875">
    <property type="component" value="Unassembled WGS sequence"/>
</dbReference>
<dbReference type="Gene3D" id="1.20.1270.60">
    <property type="entry name" value="Arfaptin homology (AH) domain/BAR domain"/>
    <property type="match status" value="1"/>
</dbReference>
<dbReference type="STRING" id="51511.ENSCSAVP00000007790"/>
<dbReference type="HOGENOM" id="CLU_2612121_0_0_1"/>
<sequence length="79" mass="9324">MLEEQYSKLLRSWSAKFNKLVEKNSSYHTLQTTWLGMLKEADRTAQLHTSMKESLMSDPYEKVKQWKKENYHSLTLGGI</sequence>